<feature type="compositionally biased region" description="Basic and acidic residues" evidence="1">
    <location>
        <begin position="22"/>
        <end position="35"/>
    </location>
</feature>
<dbReference type="AlphaFoldDB" id="A0A6J4QGH1"/>
<name>A0A6J4QGH1_9ACTN</name>
<feature type="region of interest" description="Disordered" evidence="1">
    <location>
        <begin position="1"/>
        <end position="49"/>
    </location>
</feature>
<sequence length="49" mass="5524">MQSQQAEREEELGGDEQVGVRATEHDEATLHDPHRAAQQRRQSTPADQV</sequence>
<evidence type="ECO:0000313" key="2">
    <source>
        <dbReference type="EMBL" id="CAA9443596.1"/>
    </source>
</evidence>
<feature type="compositionally biased region" description="Polar residues" evidence="1">
    <location>
        <begin position="39"/>
        <end position="49"/>
    </location>
</feature>
<accession>A0A6J4QGH1</accession>
<gene>
    <name evidence="2" type="ORF">AVDCRST_MAG14-173</name>
</gene>
<evidence type="ECO:0000256" key="1">
    <source>
        <dbReference type="SAM" id="MobiDB-lite"/>
    </source>
</evidence>
<dbReference type="EMBL" id="CADCVG010000007">
    <property type="protein sequence ID" value="CAA9443596.1"/>
    <property type="molecule type" value="Genomic_DNA"/>
</dbReference>
<protein>
    <submittedName>
        <fullName evidence="2">Uncharacterized protein</fullName>
    </submittedName>
</protein>
<reference evidence="2" key="1">
    <citation type="submission" date="2020-02" db="EMBL/GenBank/DDBJ databases">
        <authorList>
            <person name="Meier V. D."/>
        </authorList>
    </citation>
    <scope>NUCLEOTIDE SEQUENCE</scope>
    <source>
        <strain evidence="2">AVDCRST_MAG14</strain>
    </source>
</reference>
<organism evidence="2">
    <name type="scientific">uncultured Rubrobacteraceae bacterium</name>
    <dbReference type="NCBI Taxonomy" id="349277"/>
    <lineage>
        <taxon>Bacteria</taxon>
        <taxon>Bacillati</taxon>
        <taxon>Actinomycetota</taxon>
        <taxon>Rubrobacteria</taxon>
        <taxon>Rubrobacterales</taxon>
        <taxon>Rubrobacteraceae</taxon>
        <taxon>environmental samples</taxon>
    </lineage>
</organism>
<proteinExistence type="predicted"/>